<dbReference type="EMBL" id="ML977150">
    <property type="protein sequence ID" value="KAF1987882.1"/>
    <property type="molecule type" value="Genomic_DNA"/>
</dbReference>
<protein>
    <submittedName>
        <fullName evidence="1">Uncharacterized protein</fullName>
    </submittedName>
</protein>
<dbReference type="OrthoDB" id="3993201at2759"/>
<evidence type="ECO:0000313" key="1">
    <source>
        <dbReference type="EMBL" id="KAF1987882.1"/>
    </source>
</evidence>
<accession>A0A6G1H497</accession>
<proteinExistence type="predicted"/>
<dbReference type="Proteomes" id="UP000800041">
    <property type="component" value="Unassembled WGS sequence"/>
</dbReference>
<name>A0A6G1H497_9PEZI</name>
<gene>
    <name evidence="1" type="ORF">K402DRAFT_329344</name>
</gene>
<keyword evidence="2" id="KW-1185">Reference proteome</keyword>
<dbReference type="AlphaFoldDB" id="A0A6G1H497"/>
<reference evidence="1" key="1">
    <citation type="journal article" date="2020" name="Stud. Mycol.">
        <title>101 Dothideomycetes genomes: a test case for predicting lifestyles and emergence of pathogens.</title>
        <authorList>
            <person name="Haridas S."/>
            <person name="Albert R."/>
            <person name="Binder M."/>
            <person name="Bloem J."/>
            <person name="Labutti K."/>
            <person name="Salamov A."/>
            <person name="Andreopoulos B."/>
            <person name="Baker S."/>
            <person name="Barry K."/>
            <person name="Bills G."/>
            <person name="Bluhm B."/>
            <person name="Cannon C."/>
            <person name="Castanera R."/>
            <person name="Culley D."/>
            <person name="Daum C."/>
            <person name="Ezra D."/>
            <person name="Gonzalez J."/>
            <person name="Henrissat B."/>
            <person name="Kuo A."/>
            <person name="Liang C."/>
            <person name="Lipzen A."/>
            <person name="Lutzoni F."/>
            <person name="Magnuson J."/>
            <person name="Mondo S."/>
            <person name="Nolan M."/>
            <person name="Ohm R."/>
            <person name="Pangilinan J."/>
            <person name="Park H.-J."/>
            <person name="Ramirez L."/>
            <person name="Alfaro M."/>
            <person name="Sun H."/>
            <person name="Tritt A."/>
            <person name="Yoshinaga Y."/>
            <person name="Zwiers L.-H."/>
            <person name="Turgeon B."/>
            <person name="Goodwin S."/>
            <person name="Spatafora J."/>
            <person name="Crous P."/>
            <person name="Grigoriev I."/>
        </authorList>
    </citation>
    <scope>NUCLEOTIDE SEQUENCE</scope>
    <source>
        <strain evidence="1">CBS 113979</strain>
    </source>
</reference>
<evidence type="ECO:0000313" key="2">
    <source>
        <dbReference type="Proteomes" id="UP000800041"/>
    </source>
</evidence>
<organism evidence="1 2">
    <name type="scientific">Aulographum hederae CBS 113979</name>
    <dbReference type="NCBI Taxonomy" id="1176131"/>
    <lineage>
        <taxon>Eukaryota</taxon>
        <taxon>Fungi</taxon>
        <taxon>Dikarya</taxon>
        <taxon>Ascomycota</taxon>
        <taxon>Pezizomycotina</taxon>
        <taxon>Dothideomycetes</taxon>
        <taxon>Pleosporomycetidae</taxon>
        <taxon>Aulographales</taxon>
        <taxon>Aulographaceae</taxon>
    </lineage>
</organism>
<sequence>MAGKPQVQVRKLHMTGPATFPSPLLTTERAAVKISKDAELSKRPAAEDAASGSSVRHFNTSRTLKAVNDTSTIDFAYLPDFNPTTEMPTAGLRVPLLPENSYTAMGRALSIDEPVEVLRAEIHTVSADSTHVLAPSAMADVHDNNTIDFHGVKETIVKTAEQIEEQAGMVKKVWSGLLDDVFGAKASKA</sequence>